<evidence type="ECO:0000256" key="4">
    <source>
        <dbReference type="ARBA" id="ARBA00022801"/>
    </source>
</evidence>
<reference evidence="8" key="1">
    <citation type="submission" date="2021-07" db="EMBL/GenBank/DDBJ databases">
        <authorList>
            <person name="Branca A.L. A."/>
        </authorList>
    </citation>
    <scope>NUCLEOTIDE SEQUENCE</scope>
</reference>
<keyword evidence="4" id="KW-0378">Hydrolase</keyword>
<comment type="caution">
    <text evidence="8">The sequence shown here is derived from an EMBL/GenBank/DDBJ whole genome shotgun (WGS) entry which is preliminary data.</text>
</comment>
<protein>
    <recommendedName>
        <fullName evidence="7">NodB homology domain-containing protein</fullName>
    </recommendedName>
</protein>
<evidence type="ECO:0000313" key="9">
    <source>
        <dbReference type="Proteomes" id="UP001152649"/>
    </source>
</evidence>
<keyword evidence="2" id="KW-0479">Metal-binding</keyword>
<dbReference type="Gene3D" id="3.20.20.370">
    <property type="entry name" value="Glycoside hydrolase/deacetylase"/>
    <property type="match status" value="1"/>
</dbReference>
<evidence type="ECO:0000313" key="8">
    <source>
        <dbReference type="EMBL" id="CAG8350108.1"/>
    </source>
</evidence>
<evidence type="ECO:0000256" key="5">
    <source>
        <dbReference type="ARBA" id="ARBA00023277"/>
    </source>
</evidence>
<organism evidence="8 9">
    <name type="scientific">Penicillium salamii</name>
    <dbReference type="NCBI Taxonomy" id="1612424"/>
    <lineage>
        <taxon>Eukaryota</taxon>
        <taxon>Fungi</taxon>
        <taxon>Dikarya</taxon>
        <taxon>Ascomycota</taxon>
        <taxon>Pezizomycotina</taxon>
        <taxon>Eurotiomycetes</taxon>
        <taxon>Eurotiomycetidae</taxon>
        <taxon>Eurotiales</taxon>
        <taxon>Aspergillaceae</taxon>
        <taxon>Penicillium</taxon>
    </lineage>
</organism>
<dbReference type="Proteomes" id="UP001152649">
    <property type="component" value="Unassembled WGS sequence"/>
</dbReference>
<evidence type="ECO:0000259" key="7">
    <source>
        <dbReference type="PROSITE" id="PS51677"/>
    </source>
</evidence>
<keyword evidence="5" id="KW-0119">Carbohydrate metabolism</keyword>
<feature type="domain" description="NodB homology" evidence="7">
    <location>
        <begin position="304"/>
        <end position="491"/>
    </location>
</feature>
<evidence type="ECO:0000256" key="2">
    <source>
        <dbReference type="ARBA" id="ARBA00022723"/>
    </source>
</evidence>
<dbReference type="AlphaFoldDB" id="A0A9W4IVJ5"/>
<dbReference type="GO" id="GO:0016810">
    <property type="term" value="F:hydrolase activity, acting on carbon-nitrogen (but not peptide) bonds"/>
    <property type="evidence" value="ECO:0007669"/>
    <property type="project" value="InterPro"/>
</dbReference>
<dbReference type="GO" id="GO:0046872">
    <property type="term" value="F:metal ion binding"/>
    <property type="evidence" value="ECO:0007669"/>
    <property type="project" value="UniProtKB-KW"/>
</dbReference>
<gene>
    <name evidence="8" type="ORF">PSALAMII_LOCUS3127</name>
</gene>
<dbReference type="SUPFAM" id="SSF88713">
    <property type="entry name" value="Glycoside hydrolase/deacetylase"/>
    <property type="match status" value="1"/>
</dbReference>
<evidence type="ECO:0000256" key="1">
    <source>
        <dbReference type="ARBA" id="ARBA00001941"/>
    </source>
</evidence>
<keyword evidence="3" id="KW-0732">Signal</keyword>
<proteinExistence type="predicted"/>
<dbReference type="PANTHER" id="PTHR46471:SF6">
    <property type="entry name" value="GLYCOSYL HYDROLASE"/>
    <property type="match status" value="1"/>
</dbReference>
<name>A0A9W4IVJ5_9EURO</name>
<dbReference type="InterPro" id="IPR011330">
    <property type="entry name" value="Glyco_hydro/deAcase_b/a-brl"/>
</dbReference>
<keyword evidence="9" id="KW-1185">Reference proteome</keyword>
<evidence type="ECO:0000256" key="3">
    <source>
        <dbReference type="ARBA" id="ARBA00022729"/>
    </source>
</evidence>
<sequence>MLTLPPLSVCLYNPSSPFKVTMHQLSIYALIALFISFATALRNKHDHWNELRDRNLDTPNQNSRLPILIDTFENPTHNNLGFWHGSGENLTIQHGPGFIRLFPVDPDQNFHTQFDTNRCYSLVPYFNEFLHIVFEGTDQFSVSLNQHNDECNPRRSPFPSVADSVQAERYVMHPASESSGRHDWDDDDLDEDDDYDSDVLSKEHLLSNKHQKHLRKSAHHRYLNGTAKIPKGPRELYIPLTHFEIDFNRVVSVSFHGFYTPEPMTLRLVEIVPTVPSPSRGNGFFRLPGKLPSGRLVLRCSRPNSFAFGIDDGQPQFSQRVMRILDEEGVRVTFFVVGTGLRDRSSNFTEFYKEMLQKGHQVALHSNTHPKMETLQTVREIDEEIIQTVEVFKTQLGIESSYFRPPFGTVAARLRQQLARHIPNPYIVNWSVDVEDWLWANTSTPEKQLDAFYRGVDKGGNLAVMHYLNPTTIEYLPKFIQHIKSAGYQIMRIDQCLEDVSAPPL</sequence>
<dbReference type="Pfam" id="PF01522">
    <property type="entry name" value="Polysacc_deac_1"/>
    <property type="match status" value="1"/>
</dbReference>
<dbReference type="InterPro" id="IPR002509">
    <property type="entry name" value="NODB_dom"/>
</dbReference>
<keyword evidence="6" id="KW-0170">Cobalt</keyword>
<dbReference type="PANTHER" id="PTHR46471">
    <property type="entry name" value="CHITIN DEACETYLASE"/>
    <property type="match status" value="1"/>
</dbReference>
<dbReference type="OrthoDB" id="2128708at2759"/>
<evidence type="ECO:0000256" key="6">
    <source>
        <dbReference type="ARBA" id="ARBA00023285"/>
    </source>
</evidence>
<dbReference type="EMBL" id="CAJVPG010000111">
    <property type="protein sequence ID" value="CAG8350108.1"/>
    <property type="molecule type" value="Genomic_DNA"/>
</dbReference>
<dbReference type="CDD" id="cd10917">
    <property type="entry name" value="CE4_NodB_like_6s_7s"/>
    <property type="match status" value="1"/>
</dbReference>
<accession>A0A9W4IVJ5</accession>
<comment type="cofactor">
    <cofactor evidence="1">
        <name>Co(2+)</name>
        <dbReference type="ChEBI" id="CHEBI:48828"/>
    </cofactor>
</comment>
<dbReference type="PROSITE" id="PS51677">
    <property type="entry name" value="NODB"/>
    <property type="match status" value="1"/>
</dbReference>
<dbReference type="GO" id="GO:0005975">
    <property type="term" value="P:carbohydrate metabolic process"/>
    <property type="evidence" value="ECO:0007669"/>
    <property type="project" value="InterPro"/>
</dbReference>